<dbReference type="Proteomes" id="UP001556631">
    <property type="component" value="Unassembled WGS sequence"/>
</dbReference>
<dbReference type="GO" id="GO:0051996">
    <property type="term" value="F:squalene synthase [NAD(P)H] activity"/>
    <property type="evidence" value="ECO:0007669"/>
    <property type="project" value="UniProtKB-EC"/>
</dbReference>
<dbReference type="SFLD" id="SFLDG01018">
    <property type="entry name" value="Squalene/Phytoene_Synthase_Lik"/>
    <property type="match status" value="1"/>
</dbReference>
<dbReference type="SUPFAM" id="SSF48576">
    <property type="entry name" value="Terpenoid synthases"/>
    <property type="match status" value="1"/>
</dbReference>
<sequence length="286" mass="30864">MATVVSETSWETREAGENFPVALRLLPRRHREHLHAVYGYARHVDELGDSLPGGPAARVAALEDFRAQTRVIWTGGEVATPLLRRLAATVADARLSEQPFLDLVEANLQDQRVSRYSTRADVLAYCHLSADPVGRIVLELFGASTPARIALSDRVCTALQIVEHLQDVGEDRRAGRVYLPQESLASYDVDEHALDARPAPGVTPPALRALVLAEADCAAEMLHEGSALVGQLRGWARTAVAGFVAGGLAVVDALHRIDGDVLGRHAAPAKRDVVRHALTALVRGRA</sequence>
<keyword evidence="1" id="KW-0808">Transferase</keyword>
<organism evidence="1 2">
    <name type="scientific">Nocardioides eburneus</name>
    <dbReference type="NCBI Taxonomy" id="3231482"/>
    <lineage>
        <taxon>Bacteria</taxon>
        <taxon>Bacillati</taxon>
        <taxon>Actinomycetota</taxon>
        <taxon>Actinomycetes</taxon>
        <taxon>Propionibacteriales</taxon>
        <taxon>Nocardioidaceae</taxon>
        <taxon>Nocardioides</taxon>
    </lineage>
</organism>
<evidence type="ECO:0000313" key="1">
    <source>
        <dbReference type="EMBL" id="MEX0427348.1"/>
    </source>
</evidence>
<dbReference type="Pfam" id="PF00494">
    <property type="entry name" value="SQS_PSY"/>
    <property type="match status" value="1"/>
</dbReference>
<dbReference type="EMBL" id="JBFPJR010000009">
    <property type="protein sequence ID" value="MEX0427348.1"/>
    <property type="molecule type" value="Genomic_DNA"/>
</dbReference>
<dbReference type="RefSeq" id="WP_367992637.1">
    <property type="nucleotide sequence ID" value="NZ_JBFPJR010000009.1"/>
</dbReference>
<dbReference type="Gene3D" id="1.10.600.10">
    <property type="entry name" value="Farnesyl Diphosphate Synthase"/>
    <property type="match status" value="1"/>
</dbReference>
<dbReference type="SFLD" id="SFLDG01212">
    <property type="entry name" value="Phytoene_synthase_like"/>
    <property type="match status" value="1"/>
</dbReference>
<dbReference type="InterPro" id="IPR017827">
    <property type="entry name" value="HSQ_synthase_HpnC"/>
</dbReference>
<dbReference type="NCBIfam" id="TIGR03464">
    <property type="entry name" value="HpnC"/>
    <property type="match status" value="1"/>
</dbReference>
<comment type="caution">
    <text evidence="1">The sequence shown here is derived from an EMBL/GenBank/DDBJ whole genome shotgun (WGS) entry which is preliminary data.</text>
</comment>
<gene>
    <name evidence="1" type="primary">hpnC</name>
    <name evidence="1" type="ORF">AB3X52_06950</name>
</gene>
<reference evidence="1 2" key="1">
    <citation type="submission" date="2024-07" db="EMBL/GenBank/DDBJ databases">
        <authorList>
            <person name="Lee S."/>
            <person name="Kang M."/>
        </authorList>
    </citation>
    <scope>NUCLEOTIDE SEQUENCE [LARGE SCALE GENOMIC DNA]</scope>
    <source>
        <strain evidence="1 2">DS6</strain>
    </source>
</reference>
<keyword evidence="2" id="KW-1185">Reference proteome</keyword>
<dbReference type="PANTHER" id="PTHR31480">
    <property type="entry name" value="BIFUNCTIONAL LYCOPENE CYCLASE/PHYTOENE SYNTHASE"/>
    <property type="match status" value="1"/>
</dbReference>
<proteinExistence type="predicted"/>
<name>A0ABV3SWW9_9ACTN</name>
<dbReference type="InterPro" id="IPR008949">
    <property type="entry name" value="Isoprenoid_synthase_dom_sf"/>
</dbReference>
<accession>A0ABV3SWW9</accession>
<protein>
    <submittedName>
        <fullName evidence="1">Squalene synthase HpnC</fullName>
        <ecNumber evidence="1">2.5.1.21</ecNumber>
    </submittedName>
</protein>
<dbReference type="SFLD" id="SFLDS00005">
    <property type="entry name" value="Isoprenoid_Synthase_Type_I"/>
    <property type="match status" value="1"/>
</dbReference>
<dbReference type="InterPro" id="IPR044843">
    <property type="entry name" value="Trans_IPPS_bact-type"/>
</dbReference>
<dbReference type="InterPro" id="IPR002060">
    <property type="entry name" value="Squ/phyt_synthse"/>
</dbReference>
<evidence type="ECO:0000313" key="2">
    <source>
        <dbReference type="Proteomes" id="UP001556631"/>
    </source>
</evidence>
<dbReference type="EC" id="2.5.1.21" evidence="1"/>